<dbReference type="PANTHER" id="PTHR43617">
    <property type="entry name" value="L-AMINO ACID N-ACETYLTRANSFERASE"/>
    <property type="match status" value="1"/>
</dbReference>
<dbReference type="GO" id="GO:0016747">
    <property type="term" value="F:acyltransferase activity, transferring groups other than amino-acyl groups"/>
    <property type="evidence" value="ECO:0007669"/>
    <property type="project" value="InterPro"/>
</dbReference>
<organism evidence="2 3">
    <name type="scientific">Coccidioides posadasii (strain C735)</name>
    <name type="common">Valley fever fungus</name>
    <dbReference type="NCBI Taxonomy" id="222929"/>
    <lineage>
        <taxon>Eukaryota</taxon>
        <taxon>Fungi</taxon>
        <taxon>Dikarya</taxon>
        <taxon>Ascomycota</taxon>
        <taxon>Pezizomycotina</taxon>
        <taxon>Eurotiomycetes</taxon>
        <taxon>Eurotiomycetidae</taxon>
        <taxon>Onygenales</taxon>
        <taxon>Onygenaceae</taxon>
        <taxon>Coccidioides</taxon>
    </lineage>
</organism>
<dbReference type="KEGG" id="cpw:9695667"/>
<evidence type="ECO:0000313" key="2">
    <source>
        <dbReference type="EMBL" id="EER28027.1"/>
    </source>
</evidence>
<gene>
    <name evidence="2" type="ORF">CPC735_033630</name>
</gene>
<dbReference type="CDD" id="cd04301">
    <property type="entry name" value="NAT_SF"/>
    <property type="match status" value="1"/>
</dbReference>
<dbReference type="InterPro" id="IPR050276">
    <property type="entry name" value="MshD_Acetyltransferase"/>
</dbReference>
<dbReference type="Proteomes" id="UP000009084">
    <property type="component" value="Unassembled WGS sequence"/>
</dbReference>
<dbReference type="AlphaFoldDB" id="C5P5N7"/>
<dbReference type="InterPro" id="IPR000182">
    <property type="entry name" value="GNAT_dom"/>
</dbReference>
<evidence type="ECO:0000259" key="1">
    <source>
        <dbReference type="PROSITE" id="PS51186"/>
    </source>
</evidence>
<dbReference type="VEuPathDB" id="FungiDB:CPC735_033630"/>
<dbReference type="SUPFAM" id="SSF55729">
    <property type="entry name" value="Acyl-CoA N-acyltransferases (Nat)"/>
    <property type="match status" value="1"/>
</dbReference>
<protein>
    <submittedName>
        <fullName evidence="2">GNAT family acetyltransferase, putative</fullName>
    </submittedName>
</protein>
<dbReference type="Pfam" id="PF13508">
    <property type="entry name" value="Acetyltransf_7"/>
    <property type="match status" value="1"/>
</dbReference>
<reference evidence="2 3" key="1">
    <citation type="journal article" date="2009" name="Genome Res.">
        <title>Comparative genomic analyses of the human fungal pathogens Coccidioides and their relatives.</title>
        <authorList>
            <person name="Sharpton T.J."/>
            <person name="Stajich J.E."/>
            <person name="Rounsley S.D."/>
            <person name="Gardner M.J."/>
            <person name="Wortman J.R."/>
            <person name="Jordar V.S."/>
            <person name="Maiti R."/>
            <person name="Kodira C.D."/>
            <person name="Neafsey D.E."/>
            <person name="Zeng Q."/>
            <person name="Hung C.-Y."/>
            <person name="McMahan C."/>
            <person name="Muszewska A."/>
            <person name="Grynberg M."/>
            <person name="Mandel M.A."/>
            <person name="Kellner E.M."/>
            <person name="Barker B.M."/>
            <person name="Galgiani J.N."/>
            <person name="Orbach M.J."/>
            <person name="Kirkland T.N."/>
            <person name="Cole G.T."/>
            <person name="Henn M.R."/>
            <person name="Birren B.W."/>
            <person name="Taylor J.W."/>
        </authorList>
    </citation>
    <scope>NUCLEOTIDE SEQUENCE [LARGE SCALE GENOMIC DNA]</scope>
    <source>
        <strain evidence="3">C735</strain>
    </source>
</reference>
<dbReference type="InterPro" id="IPR016181">
    <property type="entry name" value="Acyl_CoA_acyltransferase"/>
</dbReference>
<dbReference type="Gene3D" id="3.40.630.30">
    <property type="match status" value="1"/>
</dbReference>
<dbReference type="PROSITE" id="PS51186">
    <property type="entry name" value="GNAT"/>
    <property type="match status" value="1"/>
</dbReference>
<accession>C5P5N7</accession>
<evidence type="ECO:0000313" key="3">
    <source>
        <dbReference type="Proteomes" id="UP000009084"/>
    </source>
</evidence>
<dbReference type="OrthoDB" id="9975416at2759"/>
<keyword evidence="2" id="KW-0808">Transferase</keyword>
<feature type="domain" description="N-acetyltransferase" evidence="1">
    <location>
        <begin position="153"/>
        <end position="238"/>
    </location>
</feature>
<dbReference type="EMBL" id="ACFW01000025">
    <property type="protein sequence ID" value="EER28027.1"/>
    <property type="molecule type" value="Genomic_DNA"/>
</dbReference>
<comment type="caution">
    <text evidence="2">The sequence shown here is derived from an EMBL/GenBank/DDBJ whole genome shotgun (WGS) entry which is preliminary data.</text>
</comment>
<proteinExistence type="predicted"/>
<name>C5P5N7_COCP7</name>
<sequence length="242" mass="25969">MNPKTATVVRVPPGTNIPPLTLAVLSQNFRKARLAALQADPSAFSSSYERESQFDDAAWARRLQNPLAQTFVALAKNRTSPTEGCEDDHIDDDLKLLSDHPWVGMVVLLGPRALAADGSESASPWKVFSSMGPSSTLDMSSLVSGEAAYFAASMFVLPEARKQGIGRRLVVKSVETVGKDAMNFGARKVNISLLVSANNAPAISLYQSCGFEALEGAPEIEELQEKDLVTVAMAKTTELVTI</sequence>
<dbReference type="HOGENOM" id="CLU_013985_6_2_1"/>